<reference evidence="2" key="1">
    <citation type="submission" date="2015-05" db="EMBL/GenBank/DDBJ databases">
        <authorList>
            <person name="Fogelqvist Johan"/>
        </authorList>
    </citation>
    <scope>NUCLEOTIDE SEQUENCE [LARGE SCALE GENOMIC DNA]</scope>
</reference>
<proteinExistence type="predicted"/>
<dbReference type="AlphaFoldDB" id="A0A0G4KIQ8"/>
<dbReference type="EMBL" id="CVQI01000788">
    <property type="protein sequence ID" value="CRK01912.1"/>
    <property type="molecule type" value="Genomic_DNA"/>
</dbReference>
<gene>
    <name evidence="1" type="ORF">BN1723_020879</name>
</gene>
<sequence length="64" mass="6545">MFQGTLRLPQSAAQAVGLTSEQATVAGPLALGIVSLWSGFVAAASEVVDVFGWDDNLTIPVLSA</sequence>
<protein>
    <submittedName>
        <fullName evidence="1">Uncharacterized protein</fullName>
    </submittedName>
</protein>
<feature type="non-terminal residue" evidence="1">
    <location>
        <position position="64"/>
    </location>
</feature>
<dbReference type="GO" id="GO:0005789">
    <property type="term" value="C:endoplasmic reticulum membrane"/>
    <property type="evidence" value="ECO:0007669"/>
    <property type="project" value="TreeGrafter"/>
</dbReference>
<dbReference type="PANTHER" id="PTHR31303">
    <property type="entry name" value="CTP-DEPENDENT DIACYLGLYCEROL KINASE 1"/>
    <property type="match status" value="1"/>
</dbReference>
<accession>A0A0G4KIQ8</accession>
<dbReference type="InterPro" id="IPR037997">
    <property type="entry name" value="Dgk1-like"/>
</dbReference>
<dbReference type="Proteomes" id="UP000045706">
    <property type="component" value="Unassembled WGS sequence"/>
</dbReference>
<dbReference type="PANTHER" id="PTHR31303:SF1">
    <property type="entry name" value="CTP-DEPENDENT DIACYLGLYCEROL KINASE 1"/>
    <property type="match status" value="1"/>
</dbReference>
<name>A0A0G4KIQ8_VERLO</name>
<organism evidence="1 2">
    <name type="scientific">Verticillium longisporum</name>
    <name type="common">Verticillium dahliae var. longisporum</name>
    <dbReference type="NCBI Taxonomy" id="100787"/>
    <lineage>
        <taxon>Eukaryota</taxon>
        <taxon>Fungi</taxon>
        <taxon>Dikarya</taxon>
        <taxon>Ascomycota</taxon>
        <taxon>Pezizomycotina</taxon>
        <taxon>Sordariomycetes</taxon>
        <taxon>Hypocreomycetidae</taxon>
        <taxon>Glomerellales</taxon>
        <taxon>Plectosphaerellaceae</taxon>
        <taxon>Verticillium</taxon>
    </lineage>
</organism>
<dbReference type="GO" id="GO:0006654">
    <property type="term" value="P:phosphatidic acid biosynthetic process"/>
    <property type="evidence" value="ECO:0007669"/>
    <property type="project" value="TreeGrafter"/>
</dbReference>
<evidence type="ECO:0000313" key="1">
    <source>
        <dbReference type="EMBL" id="CRK01912.1"/>
    </source>
</evidence>
<dbReference type="GO" id="GO:0004143">
    <property type="term" value="F:ATP-dependent diacylglycerol kinase activity"/>
    <property type="evidence" value="ECO:0007669"/>
    <property type="project" value="InterPro"/>
</dbReference>
<evidence type="ECO:0000313" key="2">
    <source>
        <dbReference type="Proteomes" id="UP000045706"/>
    </source>
</evidence>